<proteinExistence type="predicted"/>
<dbReference type="InterPro" id="IPR037401">
    <property type="entry name" value="SnoaL-like"/>
</dbReference>
<gene>
    <name evidence="2" type="ORF">G9X64_05955</name>
</gene>
<reference evidence="2 3" key="1">
    <citation type="submission" date="2020-02" db="EMBL/GenBank/DDBJ databases">
        <authorList>
            <person name="Sun Q."/>
        </authorList>
    </citation>
    <scope>NUCLEOTIDE SEQUENCE [LARGE SCALE GENOMIC DNA]</scope>
    <source>
        <strain evidence="2 3">CCBAU 03386</strain>
    </source>
</reference>
<protein>
    <submittedName>
        <fullName evidence="2">SnoaL-like domain-containing protein</fullName>
    </submittedName>
</protein>
<dbReference type="RefSeq" id="WP_171376172.1">
    <property type="nucleotide sequence ID" value="NZ_JABFCN010000009.1"/>
</dbReference>
<keyword evidence="3" id="KW-1185">Reference proteome</keyword>
<name>A0A7Y3S2X1_9HYPH</name>
<dbReference type="AlphaFoldDB" id="A0A7Y3S2X1"/>
<comment type="caution">
    <text evidence="2">The sequence shown here is derived from an EMBL/GenBank/DDBJ whole genome shotgun (WGS) entry which is preliminary data.</text>
</comment>
<evidence type="ECO:0000259" key="1">
    <source>
        <dbReference type="Pfam" id="PF12680"/>
    </source>
</evidence>
<dbReference type="SUPFAM" id="SSF54427">
    <property type="entry name" value="NTF2-like"/>
    <property type="match status" value="1"/>
</dbReference>
<organism evidence="2 3">
    <name type="scientific">Rhizobium sophorae</name>
    <dbReference type="NCBI Taxonomy" id="1535242"/>
    <lineage>
        <taxon>Bacteria</taxon>
        <taxon>Pseudomonadati</taxon>
        <taxon>Pseudomonadota</taxon>
        <taxon>Alphaproteobacteria</taxon>
        <taxon>Hyphomicrobiales</taxon>
        <taxon>Rhizobiaceae</taxon>
        <taxon>Rhizobium/Agrobacterium group</taxon>
        <taxon>Rhizobium</taxon>
    </lineage>
</organism>
<sequence length="171" mass="18979">MTDSKDQDVGWSRPVARESALEVAKDYVRFIEIGDREGIANSLADDVVQMFPISSEATGDPQGIFSGKEEVVDYTYGLFRKFTGLRWPDPEWTESADGKRAFLEGRGEATVTQSGERYSNVYITRFDVKDGLIVRIAEYANATLYVSLGIEPSPTEIKAVERVQKVGSAIL</sequence>
<evidence type="ECO:0000313" key="2">
    <source>
        <dbReference type="EMBL" id="NNU36033.1"/>
    </source>
</evidence>
<dbReference type="EMBL" id="JABFCN010000009">
    <property type="protein sequence ID" value="NNU36033.1"/>
    <property type="molecule type" value="Genomic_DNA"/>
</dbReference>
<dbReference type="Pfam" id="PF12680">
    <property type="entry name" value="SnoaL_2"/>
    <property type="match status" value="1"/>
</dbReference>
<evidence type="ECO:0000313" key="3">
    <source>
        <dbReference type="Proteomes" id="UP000519972"/>
    </source>
</evidence>
<dbReference type="Proteomes" id="UP000519972">
    <property type="component" value="Unassembled WGS sequence"/>
</dbReference>
<feature type="domain" description="SnoaL-like" evidence="1">
    <location>
        <begin position="25"/>
        <end position="136"/>
    </location>
</feature>
<accession>A0A7Y3S2X1</accession>
<dbReference type="Gene3D" id="3.10.450.50">
    <property type="match status" value="1"/>
</dbReference>
<dbReference type="InterPro" id="IPR032710">
    <property type="entry name" value="NTF2-like_dom_sf"/>
</dbReference>